<dbReference type="InterPro" id="IPR041413">
    <property type="entry name" value="MLTR_LBD"/>
</dbReference>
<dbReference type="SMART" id="SM00530">
    <property type="entry name" value="HTH_XRE"/>
    <property type="match status" value="1"/>
</dbReference>
<dbReference type="Gene3D" id="3.30.450.180">
    <property type="match status" value="1"/>
</dbReference>
<dbReference type="PANTHER" id="PTHR35010:SF2">
    <property type="entry name" value="BLL4672 PROTEIN"/>
    <property type="match status" value="1"/>
</dbReference>
<dbReference type="EMBL" id="JACCBU010000001">
    <property type="protein sequence ID" value="NYE75063.1"/>
    <property type="molecule type" value="Genomic_DNA"/>
</dbReference>
<keyword evidence="3" id="KW-1185">Reference proteome</keyword>
<dbReference type="Gene3D" id="1.10.260.40">
    <property type="entry name" value="lambda repressor-like DNA-binding domains"/>
    <property type="match status" value="1"/>
</dbReference>
<accession>A0A7Y9IDR6</accession>
<dbReference type="Proteomes" id="UP000569914">
    <property type="component" value="Unassembled WGS sequence"/>
</dbReference>
<name>A0A7Y9IDR6_9ACTN</name>
<dbReference type="PANTHER" id="PTHR35010">
    <property type="entry name" value="BLL4672 PROTEIN-RELATED"/>
    <property type="match status" value="1"/>
</dbReference>
<dbReference type="PROSITE" id="PS50943">
    <property type="entry name" value="HTH_CROC1"/>
    <property type="match status" value="1"/>
</dbReference>
<dbReference type="CDD" id="cd00093">
    <property type="entry name" value="HTH_XRE"/>
    <property type="match status" value="1"/>
</dbReference>
<gene>
    <name evidence="2" type="ORF">BKA15_006392</name>
</gene>
<protein>
    <submittedName>
        <fullName evidence="2">Transcriptional regulator with XRE-family HTH domain</fullName>
    </submittedName>
</protein>
<evidence type="ECO:0000313" key="2">
    <source>
        <dbReference type="EMBL" id="NYE75063.1"/>
    </source>
</evidence>
<evidence type="ECO:0000259" key="1">
    <source>
        <dbReference type="PROSITE" id="PS50943"/>
    </source>
</evidence>
<reference evidence="2 3" key="1">
    <citation type="submission" date="2020-07" db="EMBL/GenBank/DDBJ databases">
        <title>Sequencing the genomes of 1000 actinobacteria strains.</title>
        <authorList>
            <person name="Klenk H.-P."/>
        </authorList>
    </citation>
    <scope>NUCLEOTIDE SEQUENCE [LARGE SCALE GENOMIC DNA]</scope>
    <source>
        <strain evidence="2 3">DSM 22083</strain>
    </source>
</reference>
<organism evidence="2 3">
    <name type="scientific">Microlunatus parietis</name>
    <dbReference type="NCBI Taxonomy" id="682979"/>
    <lineage>
        <taxon>Bacteria</taxon>
        <taxon>Bacillati</taxon>
        <taxon>Actinomycetota</taxon>
        <taxon>Actinomycetes</taxon>
        <taxon>Propionibacteriales</taxon>
        <taxon>Propionibacteriaceae</taxon>
        <taxon>Microlunatus</taxon>
    </lineage>
</organism>
<dbReference type="Pfam" id="PF13560">
    <property type="entry name" value="HTH_31"/>
    <property type="match status" value="1"/>
</dbReference>
<dbReference type="AlphaFoldDB" id="A0A7Y9IDR6"/>
<evidence type="ECO:0000313" key="3">
    <source>
        <dbReference type="Proteomes" id="UP000569914"/>
    </source>
</evidence>
<dbReference type="InterPro" id="IPR001387">
    <property type="entry name" value="Cro/C1-type_HTH"/>
</dbReference>
<feature type="domain" description="HTH cro/C1-type" evidence="1">
    <location>
        <begin position="35"/>
        <end position="82"/>
    </location>
</feature>
<dbReference type="InterPro" id="IPR010982">
    <property type="entry name" value="Lambda_DNA-bd_dom_sf"/>
</dbReference>
<sequence length="294" mass="32618">MDNRAEVREFLTSRRAKISPHDAGLPETGSRRVPGLRRTEVATLAGVSIEYYSRIERGNLAGVSGAVLDAIARALRLDDAERAHLFHLAHAADGTSARMRPRRRTAKPWTPPPSLQWTLDAITGGPAIVRNGRMDLLATNHLGRAVHAPLYDRDPDRPPNFARYTFLDEDSRRFYPGWDEAADICVAILHTEAGRDPHDKALHDLVGELSTRSEEFRRRWSAHDVRTHGAGTKHFHHAVVGDLTLAYESVDMISEPGLTLTIYTAEPGSPTAEALHLLASWADTSLESRRHSPT</sequence>
<dbReference type="SUPFAM" id="SSF47413">
    <property type="entry name" value="lambda repressor-like DNA-binding domains"/>
    <property type="match status" value="1"/>
</dbReference>
<dbReference type="Pfam" id="PF17765">
    <property type="entry name" value="MLTR_LBD"/>
    <property type="match status" value="1"/>
</dbReference>
<dbReference type="GO" id="GO:0003677">
    <property type="term" value="F:DNA binding"/>
    <property type="evidence" value="ECO:0007669"/>
    <property type="project" value="InterPro"/>
</dbReference>
<proteinExistence type="predicted"/>
<comment type="caution">
    <text evidence="2">The sequence shown here is derived from an EMBL/GenBank/DDBJ whole genome shotgun (WGS) entry which is preliminary data.</text>
</comment>
<dbReference type="RefSeq" id="WP_179757634.1">
    <property type="nucleotide sequence ID" value="NZ_JACCBU010000001.1"/>
</dbReference>